<evidence type="ECO:0000313" key="7">
    <source>
        <dbReference type="EMBL" id="ANB18863.1"/>
    </source>
</evidence>
<evidence type="ECO:0000256" key="2">
    <source>
        <dbReference type="ARBA" id="ARBA00022475"/>
    </source>
</evidence>
<evidence type="ECO:0000256" key="6">
    <source>
        <dbReference type="SAM" id="Phobius"/>
    </source>
</evidence>
<sequence>MTDLLPLLSYLLAMTVTPGPNNIMLTASGVNFGFRRTIPHIIGICLGSAALFVLCALLLNAATEWIAAVRKPLAAAGCAYLIWMAFKLARADAPGQAAAPGPIGFFGGALFQCVNPKAWIMVLNTAVLFLPAQASLALILLVALIGIAVGLPSLALWAWGGERLRRWLHRPWALQAFNLGMAGLLAGTALWLLADEFGSA</sequence>
<keyword evidence="8" id="KW-1185">Reference proteome</keyword>
<dbReference type="STRING" id="1300342.I596_2870"/>
<dbReference type="Proteomes" id="UP000076830">
    <property type="component" value="Chromosome"/>
</dbReference>
<dbReference type="AlphaFoldDB" id="A0A160DXZ1"/>
<proteinExistence type="predicted"/>
<dbReference type="InterPro" id="IPR001123">
    <property type="entry name" value="LeuE-type"/>
</dbReference>
<feature type="transmembrane region" description="Helical" evidence="6">
    <location>
        <begin position="37"/>
        <end position="60"/>
    </location>
</feature>
<dbReference type="GO" id="GO:0033228">
    <property type="term" value="P:cysteine export across plasma membrane"/>
    <property type="evidence" value="ECO:0007669"/>
    <property type="project" value="TreeGrafter"/>
</dbReference>
<keyword evidence="5 6" id="KW-0472">Membrane</keyword>
<evidence type="ECO:0000256" key="1">
    <source>
        <dbReference type="ARBA" id="ARBA00004651"/>
    </source>
</evidence>
<dbReference type="PANTHER" id="PTHR30086:SF20">
    <property type="entry name" value="ARGININE EXPORTER PROTEIN ARGO-RELATED"/>
    <property type="match status" value="1"/>
</dbReference>
<feature type="transmembrane region" description="Helical" evidence="6">
    <location>
        <begin position="72"/>
        <end position="89"/>
    </location>
</feature>
<keyword evidence="4 6" id="KW-1133">Transmembrane helix</keyword>
<evidence type="ECO:0000256" key="3">
    <source>
        <dbReference type="ARBA" id="ARBA00022692"/>
    </source>
</evidence>
<evidence type="ECO:0000313" key="8">
    <source>
        <dbReference type="Proteomes" id="UP000076830"/>
    </source>
</evidence>
<dbReference type="PATRIC" id="fig|1300342.3.peg.2797"/>
<dbReference type="OrthoDB" id="9812084at2"/>
<feature type="transmembrane region" description="Helical" evidence="6">
    <location>
        <begin position="172"/>
        <end position="194"/>
    </location>
</feature>
<name>A0A160DXZ1_9GAMM</name>
<dbReference type="GO" id="GO:0005886">
    <property type="term" value="C:plasma membrane"/>
    <property type="evidence" value="ECO:0007669"/>
    <property type="project" value="UniProtKB-SubCell"/>
</dbReference>
<evidence type="ECO:0000256" key="4">
    <source>
        <dbReference type="ARBA" id="ARBA00022989"/>
    </source>
</evidence>
<keyword evidence="3 6" id="KW-0812">Transmembrane</keyword>
<evidence type="ECO:0000256" key="5">
    <source>
        <dbReference type="ARBA" id="ARBA00023136"/>
    </source>
</evidence>
<accession>A0A160DXZ1</accession>
<dbReference type="RefSeq" id="WP_067648919.1">
    <property type="nucleotide sequence ID" value="NZ_CP015249.1"/>
</dbReference>
<dbReference type="GO" id="GO:0015171">
    <property type="term" value="F:amino acid transmembrane transporter activity"/>
    <property type="evidence" value="ECO:0007669"/>
    <property type="project" value="TreeGrafter"/>
</dbReference>
<dbReference type="EMBL" id="CP015249">
    <property type="protein sequence ID" value="ANB18863.1"/>
    <property type="molecule type" value="Genomic_DNA"/>
</dbReference>
<dbReference type="PANTHER" id="PTHR30086">
    <property type="entry name" value="ARGININE EXPORTER PROTEIN ARGO"/>
    <property type="match status" value="1"/>
</dbReference>
<reference evidence="7 8" key="1">
    <citation type="submission" date="2016-04" db="EMBL/GenBank/DDBJ databases">
        <title>Complete genome sequence of Dokdonella koreensis DS-123T.</title>
        <authorList>
            <person name="Kim J.F."/>
            <person name="Lee H."/>
            <person name="Kwak M.-J."/>
        </authorList>
    </citation>
    <scope>NUCLEOTIDE SEQUENCE [LARGE SCALE GENOMIC DNA]</scope>
    <source>
        <strain evidence="7 8">DS-123</strain>
    </source>
</reference>
<protein>
    <submittedName>
        <fullName evidence="7">Transport protein</fullName>
    </submittedName>
</protein>
<gene>
    <name evidence="7" type="ORF">I596_2870</name>
</gene>
<keyword evidence="2" id="KW-1003">Cell membrane</keyword>
<feature type="transmembrane region" description="Helical" evidence="6">
    <location>
        <begin position="137"/>
        <end position="160"/>
    </location>
</feature>
<dbReference type="KEGG" id="dko:I596_2870"/>
<organism evidence="7 8">
    <name type="scientific">Dokdonella koreensis DS-123</name>
    <dbReference type="NCBI Taxonomy" id="1300342"/>
    <lineage>
        <taxon>Bacteria</taxon>
        <taxon>Pseudomonadati</taxon>
        <taxon>Pseudomonadota</taxon>
        <taxon>Gammaproteobacteria</taxon>
        <taxon>Lysobacterales</taxon>
        <taxon>Rhodanobacteraceae</taxon>
        <taxon>Dokdonella</taxon>
    </lineage>
</organism>
<feature type="transmembrane region" description="Helical" evidence="6">
    <location>
        <begin position="109"/>
        <end position="130"/>
    </location>
</feature>
<dbReference type="Pfam" id="PF01810">
    <property type="entry name" value="LysE"/>
    <property type="match status" value="1"/>
</dbReference>
<comment type="subcellular location">
    <subcellularLocation>
        <location evidence="1">Cell membrane</location>
        <topology evidence="1">Multi-pass membrane protein</topology>
    </subcellularLocation>
</comment>